<comment type="caution">
    <text evidence="1">The sequence shown here is derived from an EMBL/GenBank/DDBJ whole genome shotgun (WGS) entry which is preliminary data.</text>
</comment>
<name>A0A9N8EC57_9STRA</name>
<organism evidence="1 2">
    <name type="scientific">Seminavis robusta</name>
    <dbReference type="NCBI Taxonomy" id="568900"/>
    <lineage>
        <taxon>Eukaryota</taxon>
        <taxon>Sar</taxon>
        <taxon>Stramenopiles</taxon>
        <taxon>Ochrophyta</taxon>
        <taxon>Bacillariophyta</taxon>
        <taxon>Bacillariophyceae</taxon>
        <taxon>Bacillariophycidae</taxon>
        <taxon>Naviculales</taxon>
        <taxon>Naviculaceae</taxon>
        <taxon>Seminavis</taxon>
    </lineage>
</organism>
<proteinExistence type="predicted"/>
<protein>
    <submittedName>
        <fullName evidence="1">Uncharacterized protein</fullName>
    </submittedName>
</protein>
<accession>A0A9N8EC57</accession>
<gene>
    <name evidence="1" type="ORF">SEMRO_875_G214340.1</name>
</gene>
<evidence type="ECO:0000313" key="2">
    <source>
        <dbReference type="Proteomes" id="UP001153069"/>
    </source>
</evidence>
<evidence type="ECO:0000313" key="1">
    <source>
        <dbReference type="EMBL" id="CAB9517710.1"/>
    </source>
</evidence>
<dbReference type="AlphaFoldDB" id="A0A9N8EC57"/>
<sequence>MLAMIQQAPGTKKPATLVDRAREALRKFTAEDLIQLREDRDNRGDPNVHKEPDASLDFVGRAREQVELQEALTPAFTAERDDKKTKVVAEYATINGAGKSRWLFQAFKTWSHIKDDTQLASSVVHLDFNGADGSNDCLETKKPTVQPEAALARLLLSRGLLECAPDLTWIGRGAVPDAELPPVSVIADALF</sequence>
<keyword evidence="2" id="KW-1185">Reference proteome</keyword>
<dbReference type="Proteomes" id="UP001153069">
    <property type="component" value="Unassembled WGS sequence"/>
</dbReference>
<dbReference type="EMBL" id="CAICTM010000874">
    <property type="protein sequence ID" value="CAB9517710.1"/>
    <property type="molecule type" value="Genomic_DNA"/>
</dbReference>
<reference evidence="1" key="1">
    <citation type="submission" date="2020-06" db="EMBL/GenBank/DDBJ databases">
        <authorList>
            <consortium name="Plant Systems Biology data submission"/>
        </authorList>
    </citation>
    <scope>NUCLEOTIDE SEQUENCE</scope>
    <source>
        <strain evidence="1">D6</strain>
    </source>
</reference>